<feature type="transmembrane region" description="Helical" evidence="8">
    <location>
        <begin position="168"/>
        <end position="187"/>
    </location>
</feature>
<dbReference type="InterPro" id="IPR035952">
    <property type="entry name" value="Rhomboid-like_sf"/>
</dbReference>
<name>A0A830HQ54_9CHLO</name>
<keyword evidence="7 8" id="KW-0472">Membrane</keyword>
<sequence length="287" mass="30457">MGVPLLYRVYQAPLTSCVCMLLAAVHFLVSSSGGGGANTSSSSSSASSSAFMTLPDLGLNLHRVLAHKQYYRLLTSSLVHASLAHLVMNICALWSLGSSLEITLGPVKYATLLVQFSVLPSILLLVVLATQQAGQRALALRRSGTTDLLPLFHSVTAATEERDTSMTVGFSGALFAMAVQLVHAGDISLLPSHGREIPILSDPRTHPWVLLFASKALVPTSSFAGHLCGMAVGYASVGGAIAWLDVYWTMTLFLWLVGACAMQWGRTTGRVIVVTESPSTDAMEQPP</sequence>
<feature type="transmembrane region" description="Helical" evidence="8">
    <location>
        <begin position="109"/>
        <end position="130"/>
    </location>
</feature>
<dbReference type="EMBL" id="BNJQ01000023">
    <property type="protein sequence ID" value="GHP09048.1"/>
    <property type="molecule type" value="Genomic_DNA"/>
</dbReference>
<dbReference type="Gene3D" id="1.20.1540.10">
    <property type="entry name" value="Rhomboid-like"/>
    <property type="match status" value="1"/>
</dbReference>
<evidence type="ECO:0000256" key="1">
    <source>
        <dbReference type="ARBA" id="ARBA00004141"/>
    </source>
</evidence>
<proteinExistence type="inferred from homology"/>
<feature type="transmembrane region" description="Helical" evidence="8">
    <location>
        <begin position="70"/>
        <end position="97"/>
    </location>
</feature>
<dbReference type="GO" id="GO:0006508">
    <property type="term" value="P:proteolysis"/>
    <property type="evidence" value="ECO:0007669"/>
    <property type="project" value="UniProtKB-KW"/>
</dbReference>
<comment type="subcellular location">
    <subcellularLocation>
        <location evidence="1">Membrane</location>
        <topology evidence="1">Multi-pass membrane protein</topology>
    </subcellularLocation>
</comment>
<keyword evidence="6 8" id="KW-1133">Transmembrane helix</keyword>
<keyword evidence="4 8" id="KW-0812">Transmembrane</keyword>
<evidence type="ECO:0000256" key="7">
    <source>
        <dbReference type="ARBA" id="ARBA00023136"/>
    </source>
</evidence>
<evidence type="ECO:0000256" key="4">
    <source>
        <dbReference type="ARBA" id="ARBA00022692"/>
    </source>
</evidence>
<feature type="transmembrane region" description="Helical" evidence="8">
    <location>
        <begin position="240"/>
        <end position="262"/>
    </location>
</feature>
<dbReference type="PANTHER" id="PTHR43066:SF1">
    <property type="entry name" value="RHOMBOID PROTEIN 2"/>
    <property type="match status" value="1"/>
</dbReference>
<comment type="similarity">
    <text evidence="2">Belongs to the peptidase S54 family.</text>
</comment>
<evidence type="ECO:0000313" key="10">
    <source>
        <dbReference type="EMBL" id="GHP09048.1"/>
    </source>
</evidence>
<accession>A0A830HQ54</accession>
<reference evidence="10" key="1">
    <citation type="submission" date="2020-10" db="EMBL/GenBank/DDBJ databases">
        <title>Unveiling of a novel bifunctional photoreceptor, Dualchrome1, isolated from a cosmopolitan green alga.</title>
        <authorList>
            <person name="Suzuki S."/>
            <person name="Kawachi M."/>
        </authorList>
    </citation>
    <scope>NUCLEOTIDE SEQUENCE</scope>
    <source>
        <strain evidence="10">NIES 2893</strain>
    </source>
</reference>
<evidence type="ECO:0000256" key="6">
    <source>
        <dbReference type="ARBA" id="ARBA00022989"/>
    </source>
</evidence>
<keyword evidence="3" id="KW-0645">Protease</keyword>
<organism evidence="10 11">
    <name type="scientific">Pycnococcus provasolii</name>
    <dbReference type="NCBI Taxonomy" id="41880"/>
    <lineage>
        <taxon>Eukaryota</taxon>
        <taxon>Viridiplantae</taxon>
        <taxon>Chlorophyta</taxon>
        <taxon>Pseudoscourfieldiophyceae</taxon>
        <taxon>Pseudoscourfieldiales</taxon>
        <taxon>Pycnococcaceae</taxon>
        <taxon>Pycnococcus</taxon>
    </lineage>
</organism>
<keyword evidence="5" id="KW-0378">Hydrolase</keyword>
<dbReference type="OrthoDB" id="418595at2759"/>
<dbReference type="AlphaFoldDB" id="A0A830HQ54"/>
<comment type="caution">
    <text evidence="10">The sequence shown here is derived from an EMBL/GenBank/DDBJ whole genome shotgun (WGS) entry which is preliminary data.</text>
</comment>
<dbReference type="GO" id="GO:0004252">
    <property type="term" value="F:serine-type endopeptidase activity"/>
    <property type="evidence" value="ECO:0007669"/>
    <property type="project" value="InterPro"/>
</dbReference>
<evidence type="ECO:0000256" key="2">
    <source>
        <dbReference type="ARBA" id="ARBA00009045"/>
    </source>
</evidence>
<evidence type="ECO:0000313" key="11">
    <source>
        <dbReference type="Proteomes" id="UP000660262"/>
    </source>
</evidence>
<dbReference type="GO" id="GO:0016020">
    <property type="term" value="C:membrane"/>
    <property type="evidence" value="ECO:0007669"/>
    <property type="project" value="UniProtKB-SubCell"/>
</dbReference>
<evidence type="ECO:0000256" key="8">
    <source>
        <dbReference type="SAM" id="Phobius"/>
    </source>
</evidence>
<dbReference type="Proteomes" id="UP000660262">
    <property type="component" value="Unassembled WGS sequence"/>
</dbReference>
<keyword evidence="11" id="KW-1185">Reference proteome</keyword>
<gene>
    <name evidence="10" type="ORF">PPROV_000778500</name>
</gene>
<dbReference type="Pfam" id="PF01694">
    <property type="entry name" value="Rhomboid"/>
    <property type="match status" value="1"/>
</dbReference>
<evidence type="ECO:0000256" key="3">
    <source>
        <dbReference type="ARBA" id="ARBA00022670"/>
    </source>
</evidence>
<evidence type="ECO:0000256" key="5">
    <source>
        <dbReference type="ARBA" id="ARBA00022801"/>
    </source>
</evidence>
<evidence type="ECO:0000259" key="9">
    <source>
        <dbReference type="Pfam" id="PF01694"/>
    </source>
</evidence>
<dbReference type="InterPro" id="IPR022764">
    <property type="entry name" value="Peptidase_S54_rhomboid_dom"/>
</dbReference>
<protein>
    <recommendedName>
        <fullName evidence="9">Peptidase S54 rhomboid domain-containing protein</fullName>
    </recommendedName>
</protein>
<dbReference type="PANTHER" id="PTHR43066">
    <property type="entry name" value="RHOMBOID-RELATED PROTEIN"/>
    <property type="match status" value="1"/>
</dbReference>
<dbReference type="SUPFAM" id="SSF144091">
    <property type="entry name" value="Rhomboid-like"/>
    <property type="match status" value="1"/>
</dbReference>
<feature type="domain" description="Peptidase S54 rhomboid" evidence="9">
    <location>
        <begin position="68"/>
        <end position="236"/>
    </location>
</feature>